<name>A0A873WWJ1_9CAUD</name>
<dbReference type="RefSeq" id="YP_009997901.1">
    <property type="nucleotide sequence ID" value="NC_052979.1"/>
</dbReference>
<evidence type="ECO:0000313" key="3">
    <source>
        <dbReference type="EMBL" id="QPB11437.1"/>
    </source>
</evidence>
<evidence type="ECO:0000256" key="2">
    <source>
        <dbReference type="SAM" id="Phobius"/>
    </source>
</evidence>
<protein>
    <submittedName>
        <fullName evidence="3">Uncharacterized protein</fullName>
    </submittedName>
</protein>
<dbReference type="GeneID" id="62680416"/>
<feature type="transmembrane region" description="Helical" evidence="2">
    <location>
        <begin position="15"/>
        <end position="36"/>
    </location>
</feature>
<accession>A0A873WWJ1</accession>
<dbReference type="KEGG" id="vg:62680416"/>
<feature type="coiled-coil region" evidence="1">
    <location>
        <begin position="47"/>
        <end position="81"/>
    </location>
</feature>
<reference evidence="3" key="1">
    <citation type="submission" date="2020-10" db="EMBL/GenBank/DDBJ databases">
        <authorList>
            <person name="Ben Porat S."/>
            <person name="Alkalay-Oren S."/>
            <person name="Coppenhagen-Glazer S."/>
            <person name="Hazan R."/>
        </authorList>
    </citation>
    <scope>NUCLEOTIDE SEQUENCE</scope>
</reference>
<keyword evidence="1" id="KW-0175">Coiled coil</keyword>
<keyword evidence="2" id="KW-1133">Transmembrane helix</keyword>
<dbReference type="EMBL" id="MW145139">
    <property type="protein sequence ID" value="QPB11437.1"/>
    <property type="molecule type" value="Genomic_DNA"/>
</dbReference>
<evidence type="ECO:0000256" key="1">
    <source>
        <dbReference type="SAM" id="Coils"/>
    </source>
</evidence>
<dbReference type="Proteomes" id="UP000663201">
    <property type="component" value="Segment"/>
</dbReference>
<sequence>MAKHEGKTEGVRLDFAINLPTILTLVSALCGGVMWVNDQFSGVRSEVFQATADVRVLEQRTAQAEREISDLKNNTAQQINQFRGEVREDLRDIKAAITAAKN</sequence>
<evidence type="ECO:0000313" key="4">
    <source>
        <dbReference type="Proteomes" id="UP000663201"/>
    </source>
</evidence>
<keyword evidence="4" id="KW-1185">Reference proteome</keyword>
<keyword evidence="2" id="KW-0812">Transmembrane</keyword>
<proteinExistence type="predicted"/>
<keyword evidence="2" id="KW-0472">Membrane</keyword>
<organism evidence="3 4">
    <name type="scientific">Providencia phage Kokobel1</name>
    <dbReference type="NCBI Taxonomy" id="2783540"/>
    <lineage>
        <taxon>Viruses</taxon>
        <taxon>Duplodnaviria</taxon>
        <taxon>Heunggongvirae</taxon>
        <taxon>Uroviricota</taxon>
        <taxon>Caudoviricetes</taxon>
        <taxon>Casjensviridae</taxon>
        <taxon>Kokobelvirus</taxon>
        <taxon>Kokobelvirus kokobel1</taxon>
    </lineage>
</organism>